<dbReference type="PANTHER" id="PTHR30543">
    <property type="entry name" value="CHROMATE REDUCTASE"/>
    <property type="match status" value="1"/>
</dbReference>
<protein>
    <submittedName>
        <fullName evidence="2">NAD(P)H-dependent oxidoreductase</fullName>
    </submittedName>
</protein>
<feature type="domain" description="NADPH-dependent FMN reductase-like" evidence="1">
    <location>
        <begin position="4"/>
        <end position="159"/>
    </location>
</feature>
<comment type="caution">
    <text evidence="2">The sequence shown here is derived from an EMBL/GenBank/DDBJ whole genome shotgun (WGS) entry which is preliminary data.</text>
</comment>
<dbReference type="GO" id="GO:0005829">
    <property type="term" value="C:cytosol"/>
    <property type="evidence" value="ECO:0007669"/>
    <property type="project" value="TreeGrafter"/>
</dbReference>
<dbReference type="Gene3D" id="3.40.50.360">
    <property type="match status" value="1"/>
</dbReference>
<evidence type="ECO:0000259" key="1">
    <source>
        <dbReference type="Pfam" id="PF03358"/>
    </source>
</evidence>
<dbReference type="GO" id="GO:0010181">
    <property type="term" value="F:FMN binding"/>
    <property type="evidence" value="ECO:0007669"/>
    <property type="project" value="TreeGrafter"/>
</dbReference>
<dbReference type="Proteomes" id="UP000600139">
    <property type="component" value="Unassembled WGS sequence"/>
</dbReference>
<proteinExistence type="predicted"/>
<dbReference type="EMBL" id="JAENIK010000011">
    <property type="protein sequence ID" value="MBK1816551.1"/>
    <property type="molecule type" value="Genomic_DNA"/>
</dbReference>
<dbReference type="InterPro" id="IPR050712">
    <property type="entry name" value="NAD(P)H-dep_reductase"/>
</dbReference>
<dbReference type="Pfam" id="PF03358">
    <property type="entry name" value="FMN_red"/>
    <property type="match status" value="1"/>
</dbReference>
<accession>A0A934R3S0</accession>
<sequence length="189" mass="19935">MSTPRILVFGGSLRAGSYNQKLATIAAAGAREAGAEVTLIALRDFRIPLFDEDLETEEGMPENARKLKAIFAEHDGLIIASPEYNSTITAALKNSIDWVSRANTPDEEPLSVLKGKSAAILSASPSGYGGARSLTQLRPFLENIHISVLPDQVSVPKAYEAFDADGNLADAAQQAAVKALAAALVAKLS</sequence>
<dbReference type="InterPro" id="IPR029039">
    <property type="entry name" value="Flavoprotein-like_sf"/>
</dbReference>
<dbReference type="GO" id="GO:0016491">
    <property type="term" value="F:oxidoreductase activity"/>
    <property type="evidence" value="ECO:0007669"/>
    <property type="project" value="InterPro"/>
</dbReference>
<dbReference type="SUPFAM" id="SSF52218">
    <property type="entry name" value="Flavoproteins"/>
    <property type="match status" value="1"/>
</dbReference>
<organism evidence="2 3">
    <name type="scientific">Luteolibacter yonseiensis</name>
    <dbReference type="NCBI Taxonomy" id="1144680"/>
    <lineage>
        <taxon>Bacteria</taxon>
        <taxon>Pseudomonadati</taxon>
        <taxon>Verrucomicrobiota</taxon>
        <taxon>Verrucomicrobiia</taxon>
        <taxon>Verrucomicrobiales</taxon>
        <taxon>Verrucomicrobiaceae</taxon>
        <taxon>Luteolibacter</taxon>
    </lineage>
</organism>
<reference evidence="2" key="1">
    <citation type="submission" date="2021-01" db="EMBL/GenBank/DDBJ databases">
        <title>Modified the classification status of verrucomicrobia.</title>
        <authorList>
            <person name="Feng X."/>
        </authorList>
    </citation>
    <scope>NUCLEOTIDE SEQUENCE</scope>
    <source>
        <strain evidence="2">JCM 18052</strain>
    </source>
</reference>
<keyword evidence="3" id="KW-1185">Reference proteome</keyword>
<gene>
    <name evidence="2" type="ORF">JIN84_13075</name>
</gene>
<name>A0A934R3S0_9BACT</name>
<dbReference type="PANTHER" id="PTHR30543:SF21">
    <property type="entry name" value="NAD(P)H-DEPENDENT FMN REDUCTASE LOT6"/>
    <property type="match status" value="1"/>
</dbReference>
<evidence type="ECO:0000313" key="3">
    <source>
        <dbReference type="Proteomes" id="UP000600139"/>
    </source>
</evidence>
<evidence type="ECO:0000313" key="2">
    <source>
        <dbReference type="EMBL" id="MBK1816551.1"/>
    </source>
</evidence>
<dbReference type="AlphaFoldDB" id="A0A934R3S0"/>
<dbReference type="InterPro" id="IPR005025">
    <property type="entry name" value="FMN_Rdtase-like_dom"/>
</dbReference>